<protein>
    <submittedName>
        <fullName evidence="1">Uncharacterized protein</fullName>
    </submittedName>
</protein>
<proteinExistence type="predicted"/>
<reference evidence="1" key="2">
    <citation type="submission" date="2022-01" db="EMBL/GenBank/DDBJ databases">
        <authorList>
            <person name="Yamashiro T."/>
            <person name="Shiraishi A."/>
            <person name="Satake H."/>
            <person name="Nakayama K."/>
        </authorList>
    </citation>
    <scope>NUCLEOTIDE SEQUENCE</scope>
</reference>
<organism evidence="1 2">
    <name type="scientific">Tanacetum coccineum</name>
    <dbReference type="NCBI Taxonomy" id="301880"/>
    <lineage>
        <taxon>Eukaryota</taxon>
        <taxon>Viridiplantae</taxon>
        <taxon>Streptophyta</taxon>
        <taxon>Embryophyta</taxon>
        <taxon>Tracheophyta</taxon>
        <taxon>Spermatophyta</taxon>
        <taxon>Magnoliopsida</taxon>
        <taxon>eudicotyledons</taxon>
        <taxon>Gunneridae</taxon>
        <taxon>Pentapetalae</taxon>
        <taxon>asterids</taxon>
        <taxon>campanulids</taxon>
        <taxon>Asterales</taxon>
        <taxon>Asteraceae</taxon>
        <taxon>Asteroideae</taxon>
        <taxon>Anthemideae</taxon>
        <taxon>Anthemidinae</taxon>
        <taxon>Tanacetum</taxon>
    </lineage>
</organism>
<sequence length="358" mass="39649">MVNKSTMMLTGSIGHMKLNKLLNLVNMHDIHFHIIGVTTLVLEDVLEGEDVDVVNPDGFDGDTSYDNETRTYRRRSSKEVKDIVYLHSIESRRELKLYKNDKTRIFDQVRVNPQTPVKAVLDQLQHDLELQSTNPNTTIKIVVERNIDLSLPTRVLKRIYGSFPGQVLAAIRLRSNNEIYLLAYALVEAKSKSSWCSLFEYGSEWTGRTTPEALVNPCYWLTTWRETYSHKVEPINGTNYWEKSTCPTSLLPPNHHVQIDIPKNIGHNKAICKGQGNKNAEASGSAFGQTQQAKHDVVGQDGSGGLGVGLVPNAYCSGVGSVIGLSAASGQPHHAGVGVGYQAHPLIDDKEKSTNTKT</sequence>
<comment type="caution">
    <text evidence="1">The sequence shown here is derived from an EMBL/GenBank/DDBJ whole genome shotgun (WGS) entry which is preliminary data.</text>
</comment>
<evidence type="ECO:0000313" key="2">
    <source>
        <dbReference type="Proteomes" id="UP001151760"/>
    </source>
</evidence>
<dbReference type="EMBL" id="BQNB010018430">
    <property type="protein sequence ID" value="GJT74307.1"/>
    <property type="molecule type" value="Genomic_DNA"/>
</dbReference>
<keyword evidence="2" id="KW-1185">Reference proteome</keyword>
<accession>A0ABQ5GH93</accession>
<evidence type="ECO:0000313" key="1">
    <source>
        <dbReference type="EMBL" id="GJT74307.1"/>
    </source>
</evidence>
<name>A0ABQ5GH93_9ASTR</name>
<dbReference type="Proteomes" id="UP001151760">
    <property type="component" value="Unassembled WGS sequence"/>
</dbReference>
<reference evidence="1" key="1">
    <citation type="journal article" date="2022" name="Int. J. Mol. Sci.">
        <title>Draft Genome of Tanacetum Coccineum: Genomic Comparison of Closely Related Tanacetum-Family Plants.</title>
        <authorList>
            <person name="Yamashiro T."/>
            <person name="Shiraishi A."/>
            <person name="Nakayama K."/>
            <person name="Satake H."/>
        </authorList>
    </citation>
    <scope>NUCLEOTIDE SEQUENCE</scope>
</reference>
<gene>
    <name evidence="1" type="ORF">Tco_1041032</name>
</gene>